<dbReference type="Gene3D" id="2.60.120.10">
    <property type="entry name" value="Jelly Rolls"/>
    <property type="match status" value="1"/>
</dbReference>
<dbReference type="Pfam" id="PF00190">
    <property type="entry name" value="Cupin_1"/>
    <property type="match status" value="1"/>
</dbReference>
<feature type="domain" description="Cupin type-1" evidence="1">
    <location>
        <begin position="4"/>
        <end position="55"/>
    </location>
</feature>
<gene>
    <name evidence="2" type="ORF">EAE98_007800</name>
</gene>
<accession>A0ABQ7IG11</accession>
<dbReference type="GeneID" id="62234573"/>
<dbReference type="RefSeq" id="XP_038808152.1">
    <property type="nucleotide sequence ID" value="XM_038955423.1"/>
</dbReference>
<dbReference type="Proteomes" id="UP000783213">
    <property type="component" value="Unassembled WGS sequence"/>
</dbReference>
<dbReference type="InterPro" id="IPR014710">
    <property type="entry name" value="RmlC-like_jellyroll"/>
</dbReference>
<dbReference type="PANTHER" id="PTHR36448">
    <property type="entry name" value="BLR7373 PROTEIN"/>
    <property type="match status" value="1"/>
</dbReference>
<dbReference type="PANTHER" id="PTHR36448:SF3">
    <property type="entry name" value="CUPIN TYPE-2 DOMAIN-CONTAINING PROTEIN"/>
    <property type="match status" value="1"/>
</dbReference>
<dbReference type="SUPFAM" id="SSF51182">
    <property type="entry name" value="RmlC-like cupins"/>
    <property type="match status" value="1"/>
</dbReference>
<dbReference type="CDD" id="cd02219">
    <property type="entry name" value="cupin_YjlB-like"/>
    <property type="match status" value="1"/>
</dbReference>
<comment type="caution">
    <text evidence="2">The sequence shown here is derived from an EMBL/GenBank/DDBJ whole genome shotgun (WGS) entry which is preliminary data.</text>
</comment>
<organism evidence="2 3">
    <name type="scientific">Botrytis deweyae</name>
    <dbReference type="NCBI Taxonomy" id="2478750"/>
    <lineage>
        <taxon>Eukaryota</taxon>
        <taxon>Fungi</taxon>
        <taxon>Dikarya</taxon>
        <taxon>Ascomycota</taxon>
        <taxon>Pezizomycotina</taxon>
        <taxon>Leotiomycetes</taxon>
        <taxon>Helotiales</taxon>
        <taxon>Sclerotiniaceae</taxon>
        <taxon>Botrytis</taxon>
    </lineage>
</organism>
<dbReference type="InterPro" id="IPR047121">
    <property type="entry name" value="YjiB-like"/>
</dbReference>
<dbReference type="EMBL" id="RCSX01000019">
    <property type="protein sequence ID" value="KAF7923095.1"/>
    <property type="molecule type" value="Genomic_DNA"/>
</dbReference>
<dbReference type="InterPro" id="IPR011051">
    <property type="entry name" value="RmlC_Cupin_sf"/>
</dbReference>
<proteinExistence type="predicted"/>
<evidence type="ECO:0000259" key="1">
    <source>
        <dbReference type="Pfam" id="PF00190"/>
    </source>
</evidence>
<protein>
    <recommendedName>
        <fullName evidence="1">Cupin type-1 domain-containing protein</fullName>
    </recommendedName>
</protein>
<evidence type="ECO:0000313" key="2">
    <source>
        <dbReference type="EMBL" id="KAF7923095.1"/>
    </source>
</evidence>
<evidence type="ECO:0000313" key="3">
    <source>
        <dbReference type="Proteomes" id="UP000783213"/>
    </source>
</evidence>
<reference evidence="2 3" key="1">
    <citation type="journal article" date="2020" name="Genome Biol. Evol.">
        <title>Comparative genomics of Sclerotiniaceae.</title>
        <authorList>
            <person name="Valero Jimenez C.A."/>
            <person name="Steentjes M."/>
            <person name="Scholten O.E."/>
            <person name="Van Kan J.A.L."/>
        </authorList>
    </citation>
    <scope>NUCLEOTIDE SEQUENCE [LARGE SCALE GENOMIC DNA]</scope>
    <source>
        <strain evidence="2 3">B1</strain>
    </source>
</reference>
<keyword evidence="3" id="KW-1185">Reference proteome</keyword>
<sequence length="117" mass="12993">MYTHPHFHSSTHEVLCIFSGSARLCFSTPTRSPSSKIQTTVNSGDVIIIPAGISHHLLEDLTGDFQMIGSYPKGKTWDMCYGDGSSEEEEKVRGIADLEWFDRDPLYGDQGPVLEES</sequence>
<dbReference type="InterPro" id="IPR006045">
    <property type="entry name" value="Cupin_1"/>
</dbReference>
<name>A0ABQ7IG11_9HELO</name>